<proteinExistence type="predicted"/>
<dbReference type="Proteomes" id="UP000177996">
    <property type="component" value="Unassembled WGS sequence"/>
</dbReference>
<comment type="caution">
    <text evidence="1">The sequence shown here is derived from an EMBL/GenBank/DDBJ whole genome shotgun (WGS) entry which is preliminary data.</text>
</comment>
<dbReference type="EMBL" id="MHLL01000059">
    <property type="protein sequence ID" value="OGZ07427.1"/>
    <property type="molecule type" value="Genomic_DNA"/>
</dbReference>
<dbReference type="AlphaFoldDB" id="A0A1G2D1P7"/>
<evidence type="ECO:0000313" key="1">
    <source>
        <dbReference type="EMBL" id="OGZ07427.1"/>
    </source>
</evidence>
<accession>A0A1G2D1P7</accession>
<gene>
    <name evidence="1" type="ORF">A3D65_06325</name>
</gene>
<name>A0A1G2D1P7_9BACT</name>
<reference evidence="1 2" key="1">
    <citation type="journal article" date="2016" name="Nat. Commun.">
        <title>Thousands of microbial genomes shed light on interconnected biogeochemical processes in an aquifer system.</title>
        <authorList>
            <person name="Anantharaman K."/>
            <person name="Brown C.T."/>
            <person name="Hug L.A."/>
            <person name="Sharon I."/>
            <person name="Castelle C.J."/>
            <person name="Probst A.J."/>
            <person name="Thomas B.C."/>
            <person name="Singh A."/>
            <person name="Wilkins M.J."/>
            <person name="Karaoz U."/>
            <person name="Brodie E.L."/>
            <person name="Williams K.H."/>
            <person name="Hubbard S.S."/>
            <person name="Banfield J.F."/>
        </authorList>
    </citation>
    <scope>NUCLEOTIDE SEQUENCE [LARGE SCALE GENOMIC DNA]</scope>
</reference>
<sequence length="196" mass="21799">MRLDRLKQRKLHELREKFLGALNLGGGARVSHRSEYFKFDERKATLLTDTLSVVTEPLSDNEPPLVLSVLDKVTINPLRVTKWGMWTASAEAQRDTVSFGESAFRVVAFVELSGTVLDNKMCCKGIFCVLAELVLDGFDEGMVRYKSQICCSETINFHHAMGKVLLYPIECLVPVPTTTEGVSLWPPKHVGPGSVC</sequence>
<organism evidence="1 2">
    <name type="scientific">Candidatus Lloydbacteria bacterium RIFCSPHIGHO2_02_FULL_50_13</name>
    <dbReference type="NCBI Taxonomy" id="1798661"/>
    <lineage>
        <taxon>Bacteria</taxon>
        <taxon>Candidatus Lloydiibacteriota</taxon>
    </lineage>
</organism>
<evidence type="ECO:0000313" key="2">
    <source>
        <dbReference type="Proteomes" id="UP000177996"/>
    </source>
</evidence>
<protein>
    <submittedName>
        <fullName evidence="1">Uncharacterized protein</fullName>
    </submittedName>
</protein>